<evidence type="ECO:0000313" key="1">
    <source>
        <dbReference type="EMBL" id="OGG94629.1"/>
    </source>
</evidence>
<proteinExistence type="predicted"/>
<protein>
    <recommendedName>
        <fullName evidence="3">Outer membrane protein beta-barrel domain-containing protein</fullName>
    </recommendedName>
</protein>
<dbReference type="EMBL" id="MFNE01000036">
    <property type="protein sequence ID" value="OGG94629.1"/>
    <property type="molecule type" value="Genomic_DNA"/>
</dbReference>
<gene>
    <name evidence="1" type="ORF">A2527_05435</name>
</gene>
<accession>A0A1F6G965</accession>
<reference evidence="1 2" key="1">
    <citation type="journal article" date="2016" name="Nat. Commun.">
        <title>Thousands of microbial genomes shed light on interconnected biogeochemical processes in an aquifer system.</title>
        <authorList>
            <person name="Anantharaman K."/>
            <person name="Brown C.T."/>
            <person name="Hug L.A."/>
            <person name="Sharon I."/>
            <person name="Castelle C.J."/>
            <person name="Probst A.J."/>
            <person name="Thomas B.C."/>
            <person name="Singh A."/>
            <person name="Wilkins M.J."/>
            <person name="Karaoz U."/>
            <person name="Brodie E.L."/>
            <person name="Williams K.H."/>
            <person name="Hubbard S.S."/>
            <person name="Banfield J.F."/>
        </authorList>
    </citation>
    <scope>NUCLEOTIDE SEQUENCE [LARGE SCALE GENOMIC DNA]</scope>
</reference>
<dbReference type="Proteomes" id="UP000178449">
    <property type="component" value="Unassembled WGS sequence"/>
</dbReference>
<sequence>MCVNLPLLLGLNKKGEVIKTTFYFKVFMKKCLILVSIWMLASLNVMASDSMLMVEVGASSGDVTVADTDTSLGWDVALLNHPLSGNASAVGFFHTLDSGLLWGFGYQQFSVSGESDQVENSGTLSGVAYTEKYNFKTVELSLAGPFAAIGYNIQFAGDFHFLPQFRFGIGNRVTYKSSLRYRLDAPTIGYSSDDTGTYDDSGSLSGVQIALPVGYNFGSFSLYYQYQIVSKGYELTDGTTTFTSRVVDSSTLNFGFGF</sequence>
<organism evidence="1 2">
    <name type="scientific">Candidatus Lambdaproteobacteria bacterium RIFOXYD2_FULL_50_16</name>
    <dbReference type="NCBI Taxonomy" id="1817772"/>
    <lineage>
        <taxon>Bacteria</taxon>
        <taxon>Pseudomonadati</taxon>
        <taxon>Pseudomonadota</taxon>
        <taxon>Candidatus Lambdaproteobacteria</taxon>
    </lineage>
</organism>
<evidence type="ECO:0008006" key="3">
    <source>
        <dbReference type="Google" id="ProtNLM"/>
    </source>
</evidence>
<evidence type="ECO:0000313" key="2">
    <source>
        <dbReference type="Proteomes" id="UP000178449"/>
    </source>
</evidence>
<name>A0A1F6G965_9PROT</name>
<comment type="caution">
    <text evidence="1">The sequence shown here is derived from an EMBL/GenBank/DDBJ whole genome shotgun (WGS) entry which is preliminary data.</text>
</comment>
<dbReference type="AlphaFoldDB" id="A0A1F6G965"/>